<reference evidence="1" key="1">
    <citation type="submission" date="2015-10" db="EMBL/GenBank/DDBJ databases">
        <authorList>
            <person name="Regsiter A."/>
            <person name="william w."/>
        </authorList>
    </citation>
    <scope>NUCLEOTIDE SEQUENCE</scope>
    <source>
        <strain evidence="1">Montdore</strain>
    </source>
</reference>
<evidence type="ECO:0000313" key="2">
    <source>
        <dbReference type="Proteomes" id="UP001412239"/>
    </source>
</evidence>
<evidence type="ECO:0000313" key="1">
    <source>
        <dbReference type="EMBL" id="CUS09230.1"/>
    </source>
</evidence>
<protein>
    <submittedName>
        <fullName evidence="1">Uncharacterized protein</fullName>
    </submittedName>
</protein>
<dbReference type="AlphaFoldDB" id="A0A292PRW8"/>
<dbReference type="Proteomes" id="UP001412239">
    <property type="component" value="Unassembled WGS sequence"/>
</dbReference>
<gene>
    <name evidence="1" type="ORF">GSTUAT00006656001</name>
</gene>
<accession>A0A292PRW8</accession>
<organism evidence="1 2">
    <name type="scientific">Tuber aestivum</name>
    <name type="common">summer truffle</name>
    <dbReference type="NCBI Taxonomy" id="59557"/>
    <lineage>
        <taxon>Eukaryota</taxon>
        <taxon>Fungi</taxon>
        <taxon>Dikarya</taxon>
        <taxon>Ascomycota</taxon>
        <taxon>Pezizomycotina</taxon>
        <taxon>Pezizomycetes</taxon>
        <taxon>Pezizales</taxon>
        <taxon>Tuberaceae</taxon>
        <taxon>Tuber</taxon>
    </lineage>
</organism>
<dbReference type="EMBL" id="LN891091">
    <property type="protein sequence ID" value="CUS09230.1"/>
    <property type="molecule type" value="Genomic_DNA"/>
</dbReference>
<name>A0A292PRW8_9PEZI</name>
<proteinExistence type="predicted"/>
<keyword evidence="2" id="KW-1185">Reference proteome</keyword>
<sequence>MQSVLANADFVWLARWTAHGLIYWHQCVWSRPLGCFWGCTSTSTRALVLYGGTRKGGRGGGYHATIRHRSWLELTPTPPHPYLSYRVIRCGPNHSRCFGAKDRYQLRVQSSRGASRRRGTSG</sequence>